<name>A0A0A8YPM1_ARUDO</name>
<dbReference type="AlphaFoldDB" id="A0A0A8YPM1"/>
<protein>
    <submittedName>
        <fullName evidence="1">Uncharacterized protein</fullName>
    </submittedName>
</protein>
<dbReference type="EMBL" id="GBRH01270177">
    <property type="protein sequence ID" value="JAD27718.1"/>
    <property type="molecule type" value="Transcribed_RNA"/>
</dbReference>
<reference evidence="1" key="1">
    <citation type="submission" date="2014-09" db="EMBL/GenBank/DDBJ databases">
        <authorList>
            <person name="Magalhaes I.L.F."/>
            <person name="Oliveira U."/>
            <person name="Santos F.R."/>
            <person name="Vidigal T.H.D.A."/>
            <person name="Brescovit A.D."/>
            <person name="Santos A.J."/>
        </authorList>
    </citation>
    <scope>NUCLEOTIDE SEQUENCE</scope>
    <source>
        <tissue evidence="1">Shoot tissue taken approximately 20 cm above the soil surface</tissue>
    </source>
</reference>
<organism evidence="1">
    <name type="scientific">Arundo donax</name>
    <name type="common">Giant reed</name>
    <name type="synonym">Donax arundinaceus</name>
    <dbReference type="NCBI Taxonomy" id="35708"/>
    <lineage>
        <taxon>Eukaryota</taxon>
        <taxon>Viridiplantae</taxon>
        <taxon>Streptophyta</taxon>
        <taxon>Embryophyta</taxon>
        <taxon>Tracheophyta</taxon>
        <taxon>Spermatophyta</taxon>
        <taxon>Magnoliopsida</taxon>
        <taxon>Liliopsida</taxon>
        <taxon>Poales</taxon>
        <taxon>Poaceae</taxon>
        <taxon>PACMAD clade</taxon>
        <taxon>Arundinoideae</taxon>
        <taxon>Arundineae</taxon>
        <taxon>Arundo</taxon>
    </lineage>
</organism>
<proteinExistence type="predicted"/>
<sequence length="40" mass="4788">MKLLMIFWMNPSQVSSWPRLSMKSQCNTRHYFRLAPSSLN</sequence>
<reference evidence="1" key="2">
    <citation type="journal article" date="2015" name="Data Brief">
        <title>Shoot transcriptome of the giant reed, Arundo donax.</title>
        <authorList>
            <person name="Barrero R.A."/>
            <person name="Guerrero F.D."/>
            <person name="Moolhuijzen P."/>
            <person name="Goolsby J.A."/>
            <person name="Tidwell J."/>
            <person name="Bellgard S.E."/>
            <person name="Bellgard M.I."/>
        </authorList>
    </citation>
    <scope>NUCLEOTIDE SEQUENCE</scope>
    <source>
        <tissue evidence="1">Shoot tissue taken approximately 20 cm above the soil surface</tissue>
    </source>
</reference>
<accession>A0A0A8YPM1</accession>
<evidence type="ECO:0000313" key="1">
    <source>
        <dbReference type="EMBL" id="JAD27718.1"/>
    </source>
</evidence>